<reference evidence="5 6" key="1">
    <citation type="journal article" date="2016" name="Genome Announc.">
        <title>Genome Sequence of Madurella mycetomatis mm55, Isolated from a Human Mycetoma Case in Sudan.</title>
        <authorList>
            <person name="Smit S."/>
            <person name="Derks M.F."/>
            <person name="Bervoets S."/>
            <person name="Fahal A."/>
            <person name="van Leeuwen W."/>
            <person name="van Belkum A."/>
            <person name="van de Sande W.W."/>
        </authorList>
    </citation>
    <scope>NUCLEOTIDE SEQUENCE [LARGE SCALE GENOMIC DNA]</scope>
    <source>
        <strain evidence="6">mm55</strain>
    </source>
</reference>
<dbReference type="Gene3D" id="1.25.40.10">
    <property type="entry name" value="Tetratricopeptide repeat domain"/>
    <property type="match status" value="1"/>
</dbReference>
<dbReference type="PANTHER" id="PTHR23083:SF464">
    <property type="entry name" value="TETRATRICOPEPTIDE REPEAT DOMAIN 7, ISOFORM A"/>
    <property type="match status" value="1"/>
</dbReference>
<comment type="function">
    <text evidence="1">Involved in endocytosis.</text>
</comment>
<comment type="caution">
    <text evidence="5">The sequence shown here is derived from an EMBL/GenBank/DDBJ whole genome shotgun (WGS) entry which is preliminary data.</text>
</comment>
<dbReference type="SUPFAM" id="SSF48452">
    <property type="entry name" value="TPR-like"/>
    <property type="match status" value="2"/>
</dbReference>
<keyword evidence="6" id="KW-1185">Reference proteome</keyword>
<sequence>MPNPTKAAHYLQQLDGARCDENWDAVPELIRKVRKHAPERACLTLTAEIEHSIAKANLKAAQSTDDNSANDSANLDASAQLPGLIAALEAENTHPEDRFQARVCAGWLLWVVREYSAALARLPPAAALLEEENNNNDAATVDDAAAGITSTSSSAQWTKVCALKAAYLRANCLARDGHRQGALQVFEAALPALGSVWAAGPAGAPKQMRYWAELFLTEYCMLFSQAVRDGARSLRESDCLASFRTWARYWAGAGEDGVGGYGFRGSVPRRQVWAEYYFAVSEILQGDLPFPASGYAVVSNVSESGPLSARSQLRAELKRVEMVYQRLLFAETKFPRADEERAEVEDFVNRLMQNWTILNGRGWKEYDLGAGGRELLCRGTLDTLYDSAAKTYHSTAVLRHLFTVHLALAEFDLALMSFDSWFELVQKGKARVEKTGHQEPALDDDATVLETISACIAALCRYGGREAAEKARHLASKLEDMVERLESGDSDGVDHETPMEEVPPGILALAWQSIGLAHAQWARMTYESESRASIQEKAIQCLRKSLSSEYGNPVDVRSVFALGVLLAEQRKLSASIELVKMALLAEKRGREVQELRNGPYWRERSLIPLWHLLALMLSARQEYVMAARACEGAIEQFKDPYVLFGSRHLNATYRSEHLNEAGIRDEKVGGDGLVDEMDDYEKEGILQIKMTQLAILELVEGPAVAVNASTELLTLFPRLFGELEQKPELAKAEPPKSSAATLRSLRGSVFGGRSDKASHPRQSVTNAGEKLATIPSRPQTMQTVQSVGAATLTSQHSNEQSIDPHSSRRSVKSENTKRSRNSLRKRDRSGSRQRARSTGGPPVPPLDGGRYFAAFDAPAPVALSHGFSDVSSRSGTATTMAAGQVGSFVPLLPYVQFSAGHNTRRRKGVLVKVWLAIAGYYRRAGLLEDSQKAIAEAQKIVQSLEVDVANDESESLSVRRAGWGMEKSVEEVWADVWAERGSLSLAHEKPYQARDEFETALTHFPDHPAAIVGLSNILMDIYSEKLPPPPAVPGLDLSGLSLNDDSPLVTDANVTPIAHEEDRFPSLPSEPLGLGPIRPKAKKTTSEGAFEQPPTSPTSALLGPQLPPPHRATSLPLNDRLAARDRAHGLLSGLTKLGSGWNYPEAWLALARAYEESEQVEKARDALWWCVELEDGRGVREWDVVGLGGYIL</sequence>
<feature type="coiled-coil region" evidence="3">
    <location>
        <begin position="927"/>
        <end position="954"/>
    </location>
</feature>
<feature type="compositionally biased region" description="Low complexity" evidence="4">
    <location>
        <begin position="1065"/>
        <end position="1076"/>
    </location>
</feature>
<feature type="region of interest" description="Disordered" evidence="4">
    <location>
        <begin position="749"/>
        <end position="851"/>
    </location>
</feature>
<feature type="compositionally biased region" description="Basic residues" evidence="4">
    <location>
        <begin position="818"/>
        <end position="835"/>
    </location>
</feature>
<dbReference type="InterPro" id="IPR051722">
    <property type="entry name" value="Endocytosis_PI4K-reg_protein"/>
</dbReference>
<name>A0A175VZZ7_9PEZI</name>
<dbReference type="VEuPathDB" id="FungiDB:MMYC01_206156"/>
<evidence type="ECO:0000313" key="6">
    <source>
        <dbReference type="Proteomes" id="UP000078237"/>
    </source>
</evidence>
<dbReference type="Proteomes" id="UP000078237">
    <property type="component" value="Unassembled WGS sequence"/>
</dbReference>
<protein>
    <submittedName>
        <fullName evidence="5">Cargo-transport protein ypp1</fullName>
    </submittedName>
</protein>
<evidence type="ECO:0000256" key="4">
    <source>
        <dbReference type="SAM" id="MobiDB-lite"/>
    </source>
</evidence>
<dbReference type="STRING" id="100816.A0A175VZZ7"/>
<evidence type="ECO:0000313" key="5">
    <source>
        <dbReference type="EMBL" id="KXX76932.1"/>
    </source>
</evidence>
<feature type="compositionally biased region" description="Polar residues" evidence="4">
    <location>
        <begin position="776"/>
        <end position="804"/>
    </location>
</feature>
<dbReference type="EMBL" id="LCTW02000185">
    <property type="protein sequence ID" value="KXX76932.1"/>
    <property type="molecule type" value="Genomic_DNA"/>
</dbReference>
<gene>
    <name evidence="5" type="ORF">MMYC01_206156</name>
</gene>
<evidence type="ECO:0000256" key="1">
    <source>
        <dbReference type="ARBA" id="ARBA00002550"/>
    </source>
</evidence>
<dbReference type="OrthoDB" id="29013at2759"/>
<keyword evidence="3" id="KW-0175">Coiled coil</keyword>
<comment type="similarity">
    <text evidence="2">Belongs to the YPP1 family.</text>
</comment>
<organism evidence="5 6">
    <name type="scientific">Madurella mycetomatis</name>
    <dbReference type="NCBI Taxonomy" id="100816"/>
    <lineage>
        <taxon>Eukaryota</taxon>
        <taxon>Fungi</taxon>
        <taxon>Dikarya</taxon>
        <taxon>Ascomycota</taxon>
        <taxon>Pezizomycotina</taxon>
        <taxon>Sordariomycetes</taxon>
        <taxon>Sordariomycetidae</taxon>
        <taxon>Sordariales</taxon>
        <taxon>Sordariales incertae sedis</taxon>
        <taxon>Madurella</taxon>
    </lineage>
</organism>
<dbReference type="InterPro" id="IPR011990">
    <property type="entry name" value="TPR-like_helical_dom_sf"/>
</dbReference>
<dbReference type="PANTHER" id="PTHR23083">
    <property type="entry name" value="TETRATRICOPEPTIDE REPEAT PROTEIN, TPR"/>
    <property type="match status" value="1"/>
</dbReference>
<feature type="region of interest" description="Disordered" evidence="4">
    <location>
        <begin position="1059"/>
        <end position="1115"/>
    </location>
</feature>
<evidence type="ECO:0000256" key="3">
    <source>
        <dbReference type="SAM" id="Coils"/>
    </source>
</evidence>
<dbReference type="AlphaFoldDB" id="A0A175VZZ7"/>
<evidence type="ECO:0000256" key="2">
    <source>
        <dbReference type="ARBA" id="ARBA00038251"/>
    </source>
</evidence>
<proteinExistence type="inferred from homology"/>
<dbReference type="InterPro" id="IPR019734">
    <property type="entry name" value="TPR_rpt"/>
</dbReference>
<dbReference type="SMART" id="SM00028">
    <property type="entry name" value="TPR"/>
    <property type="match status" value="5"/>
</dbReference>
<accession>A0A175VZZ7</accession>